<evidence type="ECO:0000313" key="2">
    <source>
        <dbReference type="EMBL" id="PON81467.1"/>
    </source>
</evidence>
<evidence type="ECO:0000256" key="1">
    <source>
        <dbReference type="SAM" id="Phobius"/>
    </source>
</evidence>
<dbReference type="AlphaFoldDB" id="A0A2P5E7D4"/>
<gene>
    <name evidence="2" type="ORF">TorRG33x02_227360</name>
</gene>
<name>A0A2P5E7D4_TREOI</name>
<keyword evidence="1" id="KW-0472">Membrane</keyword>
<dbReference type="Proteomes" id="UP000237000">
    <property type="component" value="Unassembled WGS sequence"/>
</dbReference>
<accession>A0A2P5E7D4</accession>
<dbReference type="InParanoid" id="A0A2P5E7D4"/>
<feature type="transmembrane region" description="Helical" evidence="1">
    <location>
        <begin position="12"/>
        <end position="34"/>
    </location>
</feature>
<organism evidence="2 3">
    <name type="scientific">Trema orientale</name>
    <name type="common">Charcoal tree</name>
    <name type="synonym">Celtis orientalis</name>
    <dbReference type="NCBI Taxonomy" id="63057"/>
    <lineage>
        <taxon>Eukaryota</taxon>
        <taxon>Viridiplantae</taxon>
        <taxon>Streptophyta</taxon>
        <taxon>Embryophyta</taxon>
        <taxon>Tracheophyta</taxon>
        <taxon>Spermatophyta</taxon>
        <taxon>Magnoliopsida</taxon>
        <taxon>eudicotyledons</taxon>
        <taxon>Gunneridae</taxon>
        <taxon>Pentapetalae</taxon>
        <taxon>rosids</taxon>
        <taxon>fabids</taxon>
        <taxon>Rosales</taxon>
        <taxon>Cannabaceae</taxon>
        <taxon>Trema</taxon>
    </lineage>
</organism>
<keyword evidence="1" id="KW-0812">Transmembrane</keyword>
<keyword evidence="3" id="KW-1185">Reference proteome</keyword>
<reference evidence="3" key="1">
    <citation type="submission" date="2016-06" db="EMBL/GenBank/DDBJ databases">
        <title>Parallel loss of symbiosis genes in relatives of nitrogen-fixing non-legume Parasponia.</title>
        <authorList>
            <person name="Van Velzen R."/>
            <person name="Holmer R."/>
            <person name="Bu F."/>
            <person name="Rutten L."/>
            <person name="Van Zeijl A."/>
            <person name="Liu W."/>
            <person name="Santuari L."/>
            <person name="Cao Q."/>
            <person name="Sharma T."/>
            <person name="Shen D."/>
            <person name="Roswanjaya Y."/>
            <person name="Wardhani T."/>
            <person name="Kalhor M.S."/>
            <person name="Jansen J."/>
            <person name="Van den Hoogen J."/>
            <person name="Gungor B."/>
            <person name="Hartog M."/>
            <person name="Hontelez J."/>
            <person name="Verver J."/>
            <person name="Yang W.-C."/>
            <person name="Schijlen E."/>
            <person name="Repin R."/>
            <person name="Schilthuizen M."/>
            <person name="Schranz E."/>
            <person name="Heidstra R."/>
            <person name="Miyata K."/>
            <person name="Fedorova E."/>
            <person name="Kohlen W."/>
            <person name="Bisseling T."/>
            <person name="Smit S."/>
            <person name="Geurts R."/>
        </authorList>
    </citation>
    <scope>NUCLEOTIDE SEQUENCE [LARGE SCALE GENOMIC DNA]</scope>
    <source>
        <strain evidence="3">cv. RG33-2</strain>
    </source>
</reference>
<sequence>MAQMVPELFSCINLVLKVSIVTIKLINFLIYIFVCEIQSQWNRFWNDLIWLLRLEEERLDG</sequence>
<proteinExistence type="predicted"/>
<protein>
    <submittedName>
        <fullName evidence="2">Uncharacterized protein</fullName>
    </submittedName>
</protein>
<keyword evidence="1" id="KW-1133">Transmembrane helix</keyword>
<evidence type="ECO:0000313" key="3">
    <source>
        <dbReference type="Proteomes" id="UP000237000"/>
    </source>
</evidence>
<dbReference type="EMBL" id="JXTC01000216">
    <property type="protein sequence ID" value="PON81467.1"/>
    <property type="molecule type" value="Genomic_DNA"/>
</dbReference>
<comment type="caution">
    <text evidence="2">The sequence shown here is derived from an EMBL/GenBank/DDBJ whole genome shotgun (WGS) entry which is preliminary data.</text>
</comment>